<protein>
    <submittedName>
        <fullName evidence="2">DUF3224 domain-containing protein</fullName>
    </submittedName>
</protein>
<dbReference type="EMBL" id="JACSQC010000009">
    <property type="protein sequence ID" value="MBD8045321.1"/>
    <property type="molecule type" value="Genomic_DNA"/>
</dbReference>
<dbReference type="SUPFAM" id="SSF159238">
    <property type="entry name" value="SO1590-like"/>
    <property type="match status" value="1"/>
</dbReference>
<sequence>MSDGTEHSITADFDVSSWEPTPYVVEGTNSELSTVRAVKIFEGAISGTSVADLLLAGNAAGAGYVGSEVFAGSVEGREGTMVIQHWGLAEGEATASSGHIIPGSGTGGLAGISGKAIFTQAEDGQHRLELRVTLPGSPVSGHGEHGAGSDGAVANDSAAEAR</sequence>
<evidence type="ECO:0000256" key="1">
    <source>
        <dbReference type="SAM" id="MobiDB-lite"/>
    </source>
</evidence>
<organism evidence="2 3">
    <name type="scientific">Arthrobacter pullicola</name>
    <dbReference type="NCBI Taxonomy" id="2762224"/>
    <lineage>
        <taxon>Bacteria</taxon>
        <taxon>Bacillati</taxon>
        <taxon>Actinomycetota</taxon>
        <taxon>Actinomycetes</taxon>
        <taxon>Micrococcales</taxon>
        <taxon>Micrococcaceae</taxon>
        <taxon>Arthrobacter</taxon>
    </lineage>
</organism>
<dbReference type="InterPro" id="IPR023159">
    <property type="entry name" value="SO1590-like_sf"/>
</dbReference>
<keyword evidence="3" id="KW-1185">Reference proteome</keyword>
<evidence type="ECO:0000313" key="2">
    <source>
        <dbReference type="EMBL" id="MBD8045321.1"/>
    </source>
</evidence>
<reference evidence="2 3" key="1">
    <citation type="submission" date="2020-08" db="EMBL/GenBank/DDBJ databases">
        <title>A Genomic Blueprint of the Chicken Gut Microbiome.</title>
        <authorList>
            <person name="Gilroy R."/>
            <person name="Ravi A."/>
            <person name="Getino M."/>
            <person name="Pursley I."/>
            <person name="Horton D.L."/>
            <person name="Alikhan N.-F."/>
            <person name="Baker D."/>
            <person name="Gharbi K."/>
            <person name="Hall N."/>
            <person name="Watson M."/>
            <person name="Adriaenssens E.M."/>
            <person name="Foster-Nyarko E."/>
            <person name="Jarju S."/>
            <person name="Secka A."/>
            <person name="Antonio M."/>
            <person name="Oren A."/>
            <person name="Chaudhuri R."/>
            <person name="La Ragione R.M."/>
            <person name="Hildebrand F."/>
            <person name="Pallen M.J."/>
        </authorList>
    </citation>
    <scope>NUCLEOTIDE SEQUENCE [LARGE SCALE GENOMIC DNA]</scope>
    <source>
        <strain evidence="2 3">Sa2BUA2</strain>
    </source>
</reference>
<name>A0ABR8YMA2_9MICC</name>
<evidence type="ECO:0000313" key="3">
    <source>
        <dbReference type="Proteomes" id="UP000652763"/>
    </source>
</evidence>
<dbReference type="Pfam" id="PF11528">
    <property type="entry name" value="DUF3224"/>
    <property type="match status" value="1"/>
</dbReference>
<dbReference type="Gene3D" id="2.40.350.10">
    <property type="entry name" value="SO1590-like"/>
    <property type="match status" value="1"/>
</dbReference>
<dbReference type="InterPro" id="IPR021607">
    <property type="entry name" value="DUF3224"/>
</dbReference>
<accession>A0ABR8YMA2</accession>
<proteinExistence type="predicted"/>
<comment type="caution">
    <text evidence="2">The sequence shown here is derived from an EMBL/GenBank/DDBJ whole genome shotgun (WGS) entry which is preliminary data.</text>
</comment>
<dbReference type="RefSeq" id="WP_191749115.1">
    <property type="nucleotide sequence ID" value="NZ_JACSQC010000009.1"/>
</dbReference>
<dbReference type="Proteomes" id="UP000652763">
    <property type="component" value="Unassembled WGS sequence"/>
</dbReference>
<feature type="region of interest" description="Disordered" evidence="1">
    <location>
        <begin position="134"/>
        <end position="162"/>
    </location>
</feature>
<gene>
    <name evidence="2" type="ORF">H9638_16045</name>
</gene>